<keyword evidence="5" id="KW-0863">Zinc-finger</keyword>
<name>A0A8S0RPJ8_OLEEU</name>
<comment type="caution">
    <text evidence="8">The sequence shown here is derived from an EMBL/GenBank/DDBJ whole genome shotgun (WGS) entry which is preliminary data.</text>
</comment>
<comment type="subcellular location">
    <subcellularLocation>
        <location evidence="1">Cytoplasm</location>
    </subcellularLocation>
</comment>
<evidence type="ECO:0000256" key="4">
    <source>
        <dbReference type="ARBA" id="ARBA00022723"/>
    </source>
</evidence>
<protein>
    <recommendedName>
        <fullName evidence="7">FLZ-type domain-containing protein</fullName>
    </recommendedName>
</protein>
<keyword evidence="3" id="KW-0963">Cytoplasm</keyword>
<dbReference type="OrthoDB" id="1864056at2759"/>
<keyword evidence="9" id="KW-1185">Reference proteome</keyword>
<comment type="similarity">
    <text evidence="2">Belongs to the FLZ family.</text>
</comment>
<evidence type="ECO:0000256" key="2">
    <source>
        <dbReference type="ARBA" id="ARBA00009374"/>
    </source>
</evidence>
<evidence type="ECO:0000256" key="3">
    <source>
        <dbReference type="ARBA" id="ARBA00022490"/>
    </source>
</evidence>
<dbReference type="Proteomes" id="UP000594638">
    <property type="component" value="Unassembled WGS sequence"/>
</dbReference>
<dbReference type="PROSITE" id="PS51795">
    <property type="entry name" value="ZF_FLZ"/>
    <property type="match status" value="1"/>
</dbReference>
<dbReference type="InterPro" id="IPR007650">
    <property type="entry name" value="Zf-FLZ_dom"/>
</dbReference>
<gene>
    <name evidence="8" type="ORF">OLEA9_A076108</name>
</gene>
<keyword evidence="5" id="KW-0862">Zinc</keyword>
<dbReference type="GO" id="GO:0008270">
    <property type="term" value="F:zinc ion binding"/>
    <property type="evidence" value="ECO:0007669"/>
    <property type="project" value="UniProtKB-KW"/>
</dbReference>
<dbReference type="PANTHER" id="PTHR33059:SF4">
    <property type="entry name" value="FCS-LIKE ZINC FINGER 5"/>
    <property type="match status" value="1"/>
</dbReference>
<evidence type="ECO:0000313" key="8">
    <source>
        <dbReference type="EMBL" id="CAA2981915.1"/>
    </source>
</evidence>
<evidence type="ECO:0000256" key="1">
    <source>
        <dbReference type="ARBA" id="ARBA00004496"/>
    </source>
</evidence>
<proteinExistence type="inferred from homology"/>
<organism evidence="8 9">
    <name type="scientific">Olea europaea subsp. europaea</name>
    <dbReference type="NCBI Taxonomy" id="158383"/>
    <lineage>
        <taxon>Eukaryota</taxon>
        <taxon>Viridiplantae</taxon>
        <taxon>Streptophyta</taxon>
        <taxon>Embryophyta</taxon>
        <taxon>Tracheophyta</taxon>
        <taxon>Spermatophyta</taxon>
        <taxon>Magnoliopsida</taxon>
        <taxon>eudicotyledons</taxon>
        <taxon>Gunneridae</taxon>
        <taxon>Pentapetalae</taxon>
        <taxon>asterids</taxon>
        <taxon>lamiids</taxon>
        <taxon>Lamiales</taxon>
        <taxon>Oleaceae</taxon>
        <taxon>Oleeae</taxon>
        <taxon>Olea</taxon>
    </lineage>
</organism>
<evidence type="ECO:0000259" key="7">
    <source>
        <dbReference type="PROSITE" id="PS51795"/>
    </source>
</evidence>
<dbReference type="Gramene" id="OE9A076108T1">
    <property type="protein sequence ID" value="OE9A076108C1"/>
    <property type="gene ID" value="OE9A076108"/>
</dbReference>
<dbReference type="GO" id="GO:0005737">
    <property type="term" value="C:cytoplasm"/>
    <property type="evidence" value="ECO:0007669"/>
    <property type="project" value="UniProtKB-SubCell"/>
</dbReference>
<dbReference type="EMBL" id="CACTIH010003683">
    <property type="protein sequence ID" value="CAA2981915.1"/>
    <property type="molecule type" value="Genomic_DNA"/>
</dbReference>
<evidence type="ECO:0000313" key="9">
    <source>
        <dbReference type="Proteomes" id="UP000594638"/>
    </source>
</evidence>
<dbReference type="PANTHER" id="PTHR33059">
    <property type="entry name" value="FCS-LIKE ZINC FINGER 5"/>
    <property type="match status" value="1"/>
</dbReference>
<evidence type="ECO:0000256" key="6">
    <source>
        <dbReference type="PROSITE-ProRule" id="PRU01131"/>
    </source>
</evidence>
<keyword evidence="4" id="KW-0479">Metal-binding</keyword>
<dbReference type="AlphaFoldDB" id="A0A8S0RPJ8"/>
<dbReference type="Pfam" id="PF04570">
    <property type="entry name" value="zf-FLZ"/>
    <property type="match status" value="1"/>
</dbReference>
<feature type="domain" description="FLZ-type" evidence="7">
    <location>
        <begin position="74"/>
        <end position="118"/>
    </location>
</feature>
<feature type="zinc finger region" description="FLZ-type" evidence="6">
    <location>
        <begin position="74"/>
        <end position="118"/>
    </location>
</feature>
<evidence type="ECO:0000256" key="5">
    <source>
        <dbReference type="ARBA" id="ARBA00022771"/>
    </source>
</evidence>
<reference evidence="8 9" key="1">
    <citation type="submission" date="2019-12" db="EMBL/GenBank/DDBJ databases">
        <authorList>
            <person name="Alioto T."/>
            <person name="Alioto T."/>
            <person name="Gomez Garrido J."/>
        </authorList>
    </citation>
    <scope>NUCLEOTIDE SEQUENCE [LARGE SCALE GENOMIC DNA]</scope>
</reference>
<accession>A0A8S0RPJ8</accession>
<sequence length="129" mass="14068">MSVKPELIGSSSGQVKPPVATSIATASAVSPAKVPEHSVANALEQEIMRPRIMAVGSPIVGQSIGHDDQQKIGAFLEQCYYCRKKIAKDAEAYMYSDLRAFCSVECRYLQIEQDQLAEKDAAKHKQKVG</sequence>